<reference evidence="2 3" key="1">
    <citation type="submission" date="2017-07" db="EMBL/GenBank/DDBJ databases">
        <title>Genomes of Fischerella (Mastigocladus) sp. strains.</title>
        <authorList>
            <person name="Miller S.R."/>
        </authorList>
    </citation>
    <scope>NUCLEOTIDE SEQUENCE [LARGE SCALE GENOMIC DNA]</scope>
    <source>
        <strain evidence="2 3">CCMEE 5318</strain>
    </source>
</reference>
<feature type="chain" id="PRO_5014666144" evidence="1">
    <location>
        <begin position="21"/>
        <end position="294"/>
    </location>
</feature>
<name>A0A2N6LED6_9CYAN</name>
<dbReference type="PROSITE" id="PS51257">
    <property type="entry name" value="PROKAR_LIPOPROTEIN"/>
    <property type="match status" value="1"/>
</dbReference>
<dbReference type="EMBL" id="NMQE01000408">
    <property type="protein sequence ID" value="PMB21725.1"/>
    <property type="molecule type" value="Genomic_DNA"/>
</dbReference>
<protein>
    <submittedName>
        <fullName evidence="2">Uncharacterized protein</fullName>
    </submittedName>
</protein>
<comment type="caution">
    <text evidence="2">The sequence shown here is derived from an EMBL/GenBank/DDBJ whole genome shotgun (WGS) entry which is preliminary data.</text>
</comment>
<proteinExistence type="predicted"/>
<accession>A0A2N6LED6</accession>
<keyword evidence="1" id="KW-0732">Signal</keyword>
<organism evidence="2 3">
    <name type="scientific">Fischerella thermalis CCMEE 5318</name>
    <dbReference type="NCBI Taxonomy" id="2019666"/>
    <lineage>
        <taxon>Bacteria</taxon>
        <taxon>Bacillati</taxon>
        <taxon>Cyanobacteriota</taxon>
        <taxon>Cyanophyceae</taxon>
        <taxon>Nostocales</taxon>
        <taxon>Hapalosiphonaceae</taxon>
        <taxon>Fischerella</taxon>
    </lineage>
</organism>
<evidence type="ECO:0000313" key="3">
    <source>
        <dbReference type="Proteomes" id="UP000235081"/>
    </source>
</evidence>
<dbReference type="Proteomes" id="UP000235081">
    <property type="component" value="Unassembled WGS sequence"/>
</dbReference>
<feature type="signal peptide" evidence="1">
    <location>
        <begin position="1"/>
        <end position="20"/>
    </location>
</feature>
<evidence type="ECO:0000313" key="2">
    <source>
        <dbReference type="EMBL" id="PMB21725.1"/>
    </source>
</evidence>
<evidence type="ECO:0000256" key="1">
    <source>
        <dbReference type="SAM" id="SignalP"/>
    </source>
</evidence>
<gene>
    <name evidence="2" type="ORF">CEN46_13925</name>
</gene>
<feature type="non-terminal residue" evidence="2">
    <location>
        <position position="294"/>
    </location>
</feature>
<dbReference type="AlphaFoldDB" id="A0A2N6LED6"/>
<dbReference type="RefSeq" id="WP_146008689.1">
    <property type="nucleotide sequence ID" value="NZ_NMQE01000408.1"/>
</dbReference>
<sequence length="294" mass="33264">MMIRILVWWFLWGIALHAAAQTLVVAGCESESQVKTAEQLIEKTREKDWQRSKWIQQCYQAGFEVVGDTNVAYLIPAYYTPRFADRVAIPIVDFLLKQPATACRLQDLAPELQQALLSATQRPQFALFAAQEPSVESLHTKLLNGEILISVLDLWWFKTTDENGEEIAILAESKRLLPNQTALFSLFAPPRPSGQSVAPKASSHERGSQKRWSFIFSHPLPAHQQMEHIKAYIEWLSALQRQMHTAIPQASAQLWKMLYADKVQPQVGSSYSFGELQSLLGEDARLMLPSDLMS</sequence>